<keyword evidence="3" id="KW-0963">Cytoplasm</keyword>
<gene>
    <name evidence="10" type="ORF">PACLA_8A025162</name>
</gene>
<dbReference type="PANTHER" id="PTHR18879">
    <property type="entry name" value="CENTROSOMAL PROTEIN OF 290 KDA"/>
    <property type="match status" value="1"/>
</dbReference>
<dbReference type="EMBL" id="CACRXK020004252">
    <property type="protein sequence ID" value="CAB4002084.1"/>
    <property type="molecule type" value="Genomic_DNA"/>
</dbReference>
<evidence type="ECO:0000313" key="10">
    <source>
        <dbReference type="EMBL" id="CAB4002084.1"/>
    </source>
</evidence>
<feature type="compositionally biased region" description="Polar residues" evidence="9">
    <location>
        <begin position="584"/>
        <end position="595"/>
    </location>
</feature>
<dbReference type="Gene3D" id="1.20.1170.10">
    <property type="match status" value="1"/>
</dbReference>
<name>A0A6S7HAU7_PARCT</name>
<dbReference type="OrthoDB" id="6351660at2759"/>
<dbReference type="PANTHER" id="PTHR18879:SF20">
    <property type="entry name" value="CENTROSOMAL PROTEIN OF 290 KDA"/>
    <property type="match status" value="1"/>
</dbReference>
<comment type="caution">
    <text evidence="10">The sequence shown here is derived from an EMBL/GenBank/DDBJ whole genome shotgun (WGS) entry which is preliminary data.</text>
</comment>
<dbReference type="GO" id="GO:0034451">
    <property type="term" value="C:centriolar satellite"/>
    <property type="evidence" value="ECO:0007669"/>
    <property type="project" value="TreeGrafter"/>
</dbReference>
<feature type="coiled-coil region" evidence="8">
    <location>
        <begin position="771"/>
        <end position="805"/>
    </location>
</feature>
<keyword evidence="4" id="KW-0970">Cilium biogenesis/degradation</keyword>
<dbReference type="AlphaFoldDB" id="A0A6S7HAU7"/>
<keyword evidence="11" id="KW-1185">Reference proteome</keyword>
<dbReference type="InterPro" id="IPR026201">
    <property type="entry name" value="Cep290"/>
</dbReference>
<reference evidence="10" key="1">
    <citation type="submission" date="2020-04" db="EMBL/GenBank/DDBJ databases">
        <authorList>
            <person name="Alioto T."/>
            <person name="Alioto T."/>
            <person name="Gomez Garrido J."/>
        </authorList>
    </citation>
    <scope>NUCLEOTIDE SEQUENCE</scope>
    <source>
        <strain evidence="10">A484AB</strain>
    </source>
</reference>
<feature type="coiled-coil region" evidence="8">
    <location>
        <begin position="441"/>
        <end position="545"/>
    </location>
</feature>
<evidence type="ECO:0000256" key="5">
    <source>
        <dbReference type="ARBA" id="ARBA00023054"/>
    </source>
</evidence>
<sequence length="1086" mass="126355">MPPLDWGRIMSVDLRNLQENEQESEEIYRVITKGNFDPEAAQDSNKMEKLFLLSQMIMRIKATEASIASEEIERMAERYQDQVERLESEIRQFRKHSGGGEQSFIREIQVLEERNRDLEKAVGNNEKQLVEERRNNDELSGKFEQAERQNKELKREVERCKTDINDYHRQIEQHRDSLMTQHGGDTDLRSKLSEKNRDLNRYLDEIRSLSDANAELEEKLKDVRTDLRDSAIEMDRMTEEYTKLKTVLQQTDGIVEEMRKERDVLRAQVQDLRDQVASKTDNDDQILSAVNSKVEEWKMVIASKDEEIANYRQAIEDLRKQAAASQIDADKQIIVSLRRELQEKNEHVESLEKQLQDVSNEMKEITEQIENIKQQADKGLPSAFQQKQINELHSTLNREKLTAVVERNRVKLAEKAVSEKDKEVNELVTRLMQYERGEYGLSQAVQEIKDLKANLRLRDEKIEGLTAQVNQLGIALNDTETENEELRERLGLDPKEPLDTEAIKEKKLVKTQQTAALNRVLSKEIERLEEERLELKRKLRKQALHRGQRAVELGLTVEDLAVAELSDEGDRGELHVTKTRSEPALSSSKADQLNANNKRLKTEVEKHELESNNIKTELKKLKSQNKELKDENRQLEVGLREVFGQLRENPMLQSEAGEVFLRVPALEKLIAMFECRSATGQYDVHVELRANVEQLVGRNEELRHELQRARYESTNLVVIVDKKETRLRELEQEILDLREAGEGVIKIQPLVLPEGMSPSSTEVISCLNEYLTQAIQECSLKETMLTKLENELENFKRKFAVIIHQKGLLYQEYLEEKNTWEIRTEKTLEETNELKRLREQDGIRLLEYDRLLENLAADPETLKTRIGELTRKVTVLRVNEKSLARRYTAMQEVESSLRRENEKLKRDILDMEGSVMARVGYLERYKETAGYKMAVLQRSLDESCPVAEMEAVNREHNEVTAKYRDLLQRENVLVERSSKLESLQSDVSELQTEREHLLKELEAEKQKCHTLEQTLSDLLGKDGRTGTSDIRAEEINSISRKLATLEIKELNERQRANHAAKRYDQVRGMLQDIDGRNNELENRVEE</sequence>
<dbReference type="GO" id="GO:1905349">
    <property type="term" value="P:ciliary transition zone assembly"/>
    <property type="evidence" value="ECO:0007669"/>
    <property type="project" value="TreeGrafter"/>
</dbReference>
<feature type="non-terminal residue" evidence="10">
    <location>
        <position position="1"/>
    </location>
</feature>
<comment type="subcellular location">
    <subcellularLocation>
        <location evidence="1">Cytoplasm</location>
        <location evidence="1">Cytoskeleton</location>
        <location evidence="1">Cilium basal body</location>
    </subcellularLocation>
    <subcellularLocation>
        <location evidence="2">Cytoplasm</location>
        <location evidence="2">Cytoskeleton</location>
        <location evidence="2">Microtubule organizing center</location>
        <location evidence="2">Centrosome</location>
    </subcellularLocation>
</comment>
<evidence type="ECO:0000256" key="9">
    <source>
        <dbReference type="SAM" id="MobiDB-lite"/>
    </source>
</evidence>
<proteinExistence type="predicted"/>
<feature type="compositionally biased region" description="Basic and acidic residues" evidence="9">
    <location>
        <begin position="571"/>
        <end position="581"/>
    </location>
</feature>
<evidence type="ECO:0000256" key="8">
    <source>
        <dbReference type="SAM" id="Coils"/>
    </source>
</evidence>
<accession>A0A6S7HAU7</accession>
<dbReference type="GO" id="GO:0097711">
    <property type="term" value="P:ciliary basal body-plasma membrane docking"/>
    <property type="evidence" value="ECO:0007669"/>
    <property type="project" value="TreeGrafter"/>
</dbReference>
<evidence type="ECO:0000256" key="3">
    <source>
        <dbReference type="ARBA" id="ARBA00022490"/>
    </source>
</evidence>
<feature type="region of interest" description="Disordered" evidence="9">
    <location>
        <begin position="571"/>
        <end position="595"/>
    </location>
</feature>
<evidence type="ECO:0000256" key="6">
    <source>
        <dbReference type="ARBA" id="ARBA00023212"/>
    </source>
</evidence>
<feature type="coiled-coil region" evidence="8">
    <location>
        <begin position="949"/>
        <end position="1021"/>
    </location>
</feature>
<evidence type="ECO:0000256" key="7">
    <source>
        <dbReference type="ARBA" id="ARBA00023273"/>
    </source>
</evidence>
<organism evidence="10 11">
    <name type="scientific">Paramuricea clavata</name>
    <name type="common">Red gorgonian</name>
    <name type="synonym">Violescent sea-whip</name>
    <dbReference type="NCBI Taxonomy" id="317549"/>
    <lineage>
        <taxon>Eukaryota</taxon>
        <taxon>Metazoa</taxon>
        <taxon>Cnidaria</taxon>
        <taxon>Anthozoa</taxon>
        <taxon>Octocorallia</taxon>
        <taxon>Malacalcyonacea</taxon>
        <taxon>Plexauridae</taxon>
        <taxon>Paramuricea</taxon>
    </lineage>
</organism>
<keyword evidence="6" id="KW-0206">Cytoskeleton</keyword>
<evidence type="ECO:0000256" key="4">
    <source>
        <dbReference type="ARBA" id="ARBA00022794"/>
    </source>
</evidence>
<keyword evidence="5 8" id="KW-0175">Coiled coil</keyword>
<evidence type="ECO:0000256" key="2">
    <source>
        <dbReference type="ARBA" id="ARBA00004300"/>
    </source>
</evidence>
<dbReference type="Proteomes" id="UP001152795">
    <property type="component" value="Unassembled WGS sequence"/>
</dbReference>
<feature type="coiled-coil region" evidence="8">
    <location>
        <begin position="62"/>
        <end position="375"/>
    </location>
</feature>
<evidence type="ECO:0000313" key="11">
    <source>
        <dbReference type="Proteomes" id="UP001152795"/>
    </source>
</evidence>
<keyword evidence="7" id="KW-0966">Cell projection</keyword>
<dbReference type="GO" id="GO:0035869">
    <property type="term" value="C:ciliary transition zone"/>
    <property type="evidence" value="ECO:0007669"/>
    <property type="project" value="TreeGrafter"/>
</dbReference>
<dbReference type="GO" id="GO:1905515">
    <property type="term" value="P:non-motile cilium assembly"/>
    <property type="evidence" value="ECO:0007669"/>
    <property type="project" value="TreeGrafter"/>
</dbReference>
<evidence type="ECO:0000256" key="1">
    <source>
        <dbReference type="ARBA" id="ARBA00004120"/>
    </source>
</evidence>
<protein>
    <submittedName>
        <fullName evidence="10">Uncharacterized protein</fullName>
    </submittedName>
</protein>
<feature type="coiled-coil region" evidence="8">
    <location>
        <begin position="685"/>
        <end position="740"/>
    </location>
</feature>